<dbReference type="InterPro" id="IPR000182">
    <property type="entry name" value="GNAT_dom"/>
</dbReference>
<evidence type="ECO:0000313" key="7">
    <source>
        <dbReference type="Proteomes" id="UP000315003"/>
    </source>
</evidence>
<proteinExistence type="inferred from homology"/>
<dbReference type="FunFam" id="3.40.630.30:FF:000064">
    <property type="entry name" value="GNAT family acetyltransferase"/>
    <property type="match status" value="1"/>
</dbReference>
<sequence length="193" mass="21704">MFETMDSRYQIRPVQSGDIDELYVMLRELAEFEKLLDKLVGTPQEMAQALLGGEGTSRGLVVEQRPDKHAQPESSVLVAYAIYFENYSSFMCRRGLYLEDIYVRPAHRQQGIGSALMQHLAGIAVERQCGRMEWAVLDWNQNAIDVYESLGATVMPDWRLVRLEQAGIAALASRSKASRSKASRSKASRSQDA</sequence>
<feature type="region of interest" description="Disordered" evidence="4">
    <location>
        <begin position="173"/>
        <end position="193"/>
    </location>
</feature>
<feature type="domain" description="N-acetyltransferase" evidence="5">
    <location>
        <begin position="9"/>
        <end position="168"/>
    </location>
</feature>
<dbReference type="Gene3D" id="3.40.630.30">
    <property type="match status" value="1"/>
</dbReference>
<accession>A0A517SY65</accession>
<dbReference type="Pfam" id="PF00583">
    <property type="entry name" value="Acetyltransf_1"/>
    <property type="match status" value="1"/>
</dbReference>
<dbReference type="AlphaFoldDB" id="A0A517SY65"/>
<dbReference type="CDD" id="cd04301">
    <property type="entry name" value="NAT_SF"/>
    <property type="match status" value="1"/>
</dbReference>
<dbReference type="SUPFAM" id="SSF55729">
    <property type="entry name" value="Acyl-CoA N-acyltransferases (Nat)"/>
    <property type="match status" value="1"/>
</dbReference>
<dbReference type="InterPro" id="IPR016181">
    <property type="entry name" value="Acyl_CoA_acyltransferase"/>
</dbReference>
<organism evidence="6 7">
    <name type="scientific">Stieleria bergensis</name>
    <dbReference type="NCBI Taxonomy" id="2528025"/>
    <lineage>
        <taxon>Bacteria</taxon>
        <taxon>Pseudomonadati</taxon>
        <taxon>Planctomycetota</taxon>
        <taxon>Planctomycetia</taxon>
        <taxon>Pirellulales</taxon>
        <taxon>Pirellulaceae</taxon>
        <taxon>Stieleria</taxon>
    </lineage>
</organism>
<dbReference type="PROSITE" id="PS51186">
    <property type="entry name" value="GNAT"/>
    <property type="match status" value="1"/>
</dbReference>
<dbReference type="PANTHER" id="PTHR10545:SF29">
    <property type="entry name" value="GH14572P-RELATED"/>
    <property type="match status" value="1"/>
</dbReference>
<dbReference type="InterPro" id="IPR051016">
    <property type="entry name" value="Diverse_Substrate_AcTransf"/>
</dbReference>
<gene>
    <name evidence="6" type="ORF">SV7mr_36160</name>
</gene>
<evidence type="ECO:0000313" key="6">
    <source>
        <dbReference type="EMBL" id="QDT61085.1"/>
    </source>
</evidence>
<keyword evidence="7" id="KW-1185">Reference proteome</keyword>
<dbReference type="GO" id="GO:0008080">
    <property type="term" value="F:N-acetyltransferase activity"/>
    <property type="evidence" value="ECO:0007669"/>
    <property type="project" value="TreeGrafter"/>
</dbReference>
<comment type="similarity">
    <text evidence="1">Belongs to the acetyltransferase family.</text>
</comment>
<dbReference type="EMBL" id="CP036272">
    <property type="protein sequence ID" value="QDT61085.1"/>
    <property type="molecule type" value="Genomic_DNA"/>
</dbReference>
<dbReference type="Proteomes" id="UP000315003">
    <property type="component" value="Chromosome"/>
</dbReference>
<reference evidence="6 7" key="1">
    <citation type="submission" date="2019-02" db="EMBL/GenBank/DDBJ databases">
        <title>Deep-cultivation of Planctomycetes and their phenomic and genomic characterization uncovers novel biology.</title>
        <authorList>
            <person name="Wiegand S."/>
            <person name="Jogler M."/>
            <person name="Boedeker C."/>
            <person name="Pinto D."/>
            <person name="Vollmers J."/>
            <person name="Rivas-Marin E."/>
            <person name="Kohn T."/>
            <person name="Peeters S.H."/>
            <person name="Heuer A."/>
            <person name="Rast P."/>
            <person name="Oberbeckmann S."/>
            <person name="Bunk B."/>
            <person name="Jeske O."/>
            <person name="Meyerdierks A."/>
            <person name="Storesund J.E."/>
            <person name="Kallscheuer N."/>
            <person name="Luecker S."/>
            <person name="Lage O.M."/>
            <person name="Pohl T."/>
            <person name="Merkel B.J."/>
            <person name="Hornburger P."/>
            <person name="Mueller R.-W."/>
            <person name="Bruemmer F."/>
            <person name="Labrenz M."/>
            <person name="Spormann A.M."/>
            <person name="Op den Camp H."/>
            <person name="Overmann J."/>
            <person name="Amann R."/>
            <person name="Jetten M.S.M."/>
            <person name="Mascher T."/>
            <person name="Medema M.H."/>
            <person name="Devos D.P."/>
            <person name="Kaster A.-K."/>
            <person name="Ovreas L."/>
            <person name="Rohde M."/>
            <person name="Galperin M.Y."/>
            <person name="Jogler C."/>
        </authorList>
    </citation>
    <scope>NUCLEOTIDE SEQUENCE [LARGE SCALE GENOMIC DNA]</scope>
    <source>
        <strain evidence="6 7">SV_7m_r</strain>
    </source>
</reference>
<evidence type="ECO:0000256" key="1">
    <source>
        <dbReference type="ARBA" id="ARBA00008694"/>
    </source>
</evidence>
<feature type="compositionally biased region" description="Basic residues" evidence="4">
    <location>
        <begin position="176"/>
        <end position="187"/>
    </location>
</feature>
<name>A0A517SY65_9BACT</name>
<keyword evidence="2 6" id="KW-0808">Transferase</keyword>
<protein>
    <submittedName>
        <fullName evidence="6">Acetyltransferase (GNAT) family protein</fullName>
    </submittedName>
</protein>
<evidence type="ECO:0000256" key="4">
    <source>
        <dbReference type="SAM" id="MobiDB-lite"/>
    </source>
</evidence>
<evidence type="ECO:0000256" key="3">
    <source>
        <dbReference type="ARBA" id="ARBA00023315"/>
    </source>
</evidence>
<evidence type="ECO:0000256" key="2">
    <source>
        <dbReference type="ARBA" id="ARBA00022679"/>
    </source>
</evidence>
<keyword evidence="3" id="KW-0012">Acyltransferase</keyword>
<dbReference type="PANTHER" id="PTHR10545">
    <property type="entry name" value="DIAMINE N-ACETYLTRANSFERASE"/>
    <property type="match status" value="1"/>
</dbReference>
<evidence type="ECO:0000259" key="5">
    <source>
        <dbReference type="PROSITE" id="PS51186"/>
    </source>
</evidence>